<protein>
    <recommendedName>
        <fullName evidence="3">Amidohydrolase-related domain-containing protein</fullName>
    </recommendedName>
</protein>
<dbReference type="RefSeq" id="WP_046108722.1">
    <property type="nucleotide sequence ID" value="NZ_JZEX01000108.1"/>
</dbReference>
<evidence type="ECO:0008006" key="3">
    <source>
        <dbReference type="Google" id="ProtNLM"/>
    </source>
</evidence>
<proteinExistence type="predicted"/>
<dbReference type="SUPFAM" id="SSF51556">
    <property type="entry name" value="Metallo-dependent hydrolases"/>
    <property type="match status" value="1"/>
</dbReference>
<evidence type="ECO:0000313" key="1">
    <source>
        <dbReference type="EMBL" id="KKB11755.1"/>
    </source>
</evidence>
<dbReference type="EMBL" id="JZEX01000108">
    <property type="protein sequence ID" value="KKB11755.1"/>
    <property type="molecule type" value="Genomic_DNA"/>
</dbReference>
<name>A0A0F5FT48_9HYPH</name>
<dbReference type="AlphaFoldDB" id="A0A0F5FT48"/>
<organism evidence="1 2">
    <name type="scientific">Devosia geojensis</name>
    <dbReference type="NCBI Taxonomy" id="443610"/>
    <lineage>
        <taxon>Bacteria</taxon>
        <taxon>Pseudomonadati</taxon>
        <taxon>Pseudomonadota</taxon>
        <taxon>Alphaproteobacteria</taxon>
        <taxon>Hyphomicrobiales</taxon>
        <taxon>Devosiaceae</taxon>
        <taxon>Devosia</taxon>
    </lineage>
</organism>
<dbReference type="InterPro" id="IPR046249">
    <property type="entry name" value="DUF6282"/>
</dbReference>
<dbReference type="Pfam" id="PF19799">
    <property type="entry name" value="DUF6282"/>
    <property type="match status" value="1"/>
</dbReference>
<dbReference type="PATRIC" id="fig|443610.3.peg.469"/>
<dbReference type="Gene3D" id="3.20.20.140">
    <property type="entry name" value="Metal-dependent hydrolases"/>
    <property type="match status" value="1"/>
</dbReference>
<sequence length="335" mass="37609">MTTTETFYTRSMELPDELLVGAIDSHVHAGPVLRSNPGHQDPFEVAIEAREAGMRAIVYYDVFGWASGTAWMVNRHVPGIKTFGGYLMNSCHGGLNPRSVRTALYMEDGCRFISFGSHCTYFSASRESTIIDGELVPFKDAYPEFAREELSRAVRIPTEGAISDELAEILQMVADHPDVYLNTGHVSGPEVLRILDLAEEFKIQKVLIAHPARQQLSIEQQKDAAKRGFFLEGCLVDWLYPHAPRTHYYVEKKYMDRSGDLPRPRRTAAQWMADIRQVGPEYFVLGTDYGIRAASSPVQGMRTMITTLLDYEFTPAEIRAMTADNPARLIGLDPL</sequence>
<accession>A0A0F5FT48</accession>
<reference evidence="1 2" key="1">
    <citation type="submission" date="2015-03" db="EMBL/GenBank/DDBJ databases">
        <authorList>
            <person name="Hassan Y.I."/>
            <person name="Lepp D."/>
            <person name="Li X.-Z."/>
            <person name="Zhou T."/>
        </authorList>
    </citation>
    <scope>NUCLEOTIDE SEQUENCE [LARGE SCALE GENOMIC DNA]</scope>
    <source>
        <strain evidence="1 2">BD-c194</strain>
    </source>
</reference>
<dbReference type="Proteomes" id="UP000033632">
    <property type="component" value="Unassembled WGS sequence"/>
</dbReference>
<gene>
    <name evidence="1" type="ORF">VE25_11320</name>
</gene>
<dbReference type="STRING" id="443610.VE25_11320"/>
<keyword evidence="2" id="KW-1185">Reference proteome</keyword>
<dbReference type="OrthoDB" id="9789440at2"/>
<dbReference type="InterPro" id="IPR032466">
    <property type="entry name" value="Metal_Hydrolase"/>
</dbReference>
<evidence type="ECO:0000313" key="2">
    <source>
        <dbReference type="Proteomes" id="UP000033632"/>
    </source>
</evidence>
<comment type="caution">
    <text evidence="1">The sequence shown here is derived from an EMBL/GenBank/DDBJ whole genome shotgun (WGS) entry which is preliminary data.</text>
</comment>